<evidence type="ECO:0000313" key="2">
    <source>
        <dbReference type="EMBL" id="AFN83899.1"/>
    </source>
</evidence>
<reference evidence="2 3" key="1">
    <citation type="journal article" date="2012" name="Proc. Natl. Acad. Sci. U.S.A.">
        <title>Gain and loss of multiple functionally related, horizontally transferred genes in the reduced genomes of two microsporidian parasites.</title>
        <authorList>
            <person name="Pombert J.-F."/>
            <person name="Selman M."/>
            <person name="Burki F."/>
            <person name="Bardell F.T."/>
            <person name="Farinelli L."/>
            <person name="Solter L.F."/>
            <person name="Whitman D.W."/>
            <person name="Weiss L.M."/>
            <person name="Corradi N."/>
            <person name="Keeling P.J."/>
        </authorList>
    </citation>
    <scope>NUCLEOTIDE SEQUENCE [LARGE SCALE GENOMIC DNA]</scope>
    <source>
        <strain evidence="2 3">SJ-2008</strain>
    </source>
</reference>
<dbReference type="PANTHER" id="PTHR12914:SF2">
    <property type="entry name" value="DNA REPLICATION COMPLEX GINS PROTEIN PSF1"/>
    <property type="match status" value="1"/>
</dbReference>
<evidence type="ECO:0000313" key="3">
    <source>
        <dbReference type="Proteomes" id="UP000010094"/>
    </source>
</evidence>
<comment type="similarity">
    <text evidence="1">Belongs to the GINS1/PSF1 family.</text>
</comment>
<gene>
    <name evidence="2" type="ordered locus">EROM_100830</name>
</gene>
<dbReference type="GeneID" id="20564513"/>
<dbReference type="AlphaFoldDB" id="I7APU3"/>
<dbReference type="Proteomes" id="UP000010094">
    <property type="component" value="Chromosome X"/>
</dbReference>
<dbReference type="PANTHER" id="PTHR12914">
    <property type="entry name" value="PARTNER OF SLD5"/>
    <property type="match status" value="1"/>
</dbReference>
<comment type="subunit">
    <text evidence="1">Component of the GINS complex.</text>
</comment>
<keyword evidence="1" id="KW-0235">DNA replication</keyword>
<accession>I7APU3</accession>
<protein>
    <recommendedName>
        <fullName evidence="1">DNA replication complex GINS protein PSF1</fullName>
    </recommendedName>
</protein>
<evidence type="ECO:0000256" key="1">
    <source>
        <dbReference type="RuleBase" id="RU368085"/>
    </source>
</evidence>
<dbReference type="HOGENOM" id="CLU_105494_0_0_1"/>
<proteinExistence type="inferred from homology"/>
<dbReference type="KEGG" id="ero:EROM_100830"/>
<dbReference type="InterPro" id="IPR005339">
    <property type="entry name" value="GINS_Psf1"/>
</dbReference>
<comment type="subcellular location">
    <subcellularLocation>
        <location evidence="1">Nucleus</location>
    </subcellularLocation>
</comment>
<dbReference type="VEuPathDB" id="MicrosporidiaDB:EROM_100830"/>
<dbReference type="InterPro" id="IPR036224">
    <property type="entry name" value="GINS_bundle-like_dom_sf"/>
</dbReference>
<dbReference type="GO" id="GO:1902983">
    <property type="term" value="P:DNA strand elongation involved in mitotic DNA replication"/>
    <property type="evidence" value="ECO:0007669"/>
    <property type="project" value="TreeGrafter"/>
</dbReference>
<dbReference type="Gene3D" id="1.20.58.1030">
    <property type="match status" value="1"/>
</dbReference>
<keyword evidence="3" id="KW-1185">Reference proteome</keyword>
<dbReference type="GO" id="GO:0000811">
    <property type="term" value="C:GINS complex"/>
    <property type="evidence" value="ECO:0007669"/>
    <property type="project" value="UniProtKB-UniRule"/>
</dbReference>
<sequence>MLLSTSLRSRHPNRTSSSVILNCFGYFCVSSCDEIWGREKSLSENIPMIFGEAGSCLLEDLKSSALKPYRHTEVKAIQGENEYLDAKMEGVRRLAGEGISEELSVNYVMMKYFKERNERILRSYKFHRSLSLFDDFFSAKKTSDMLSCEEEEYMRRCHDILGEYLEPFSHFDFTISTPPIQFFVQIITLEDCGVVMDEGDLIELKKDRIYFIKRSAVSHLIGNGLVRII</sequence>
<keyword evidence="1" id="KW-0539">Nucleus</keyword>
<organism evidence="2 3">
    <name type="scientific">Encephalitozoon romaleae (strain SJ-2008)</name>
    <name type="common">Microsporidian parasite</name>
    <dbReference type="NCBI Taxonomy" id="1178016"/>
    <lineage>
        <taxon>Eukaryota</taxon>
        <taxon>Fungi</taxon>
        <taxon>Fungi incertae sedis</taxon>
        <taxon>Microsporidia</taxon>
        <taxon>Unikaryonidae</taxon>
        <taxon>Encephalitozoon</taxon>
    </lineage>
</organism>
<name>I7APU3_ENCRO</name>
<comment type="function">
    <text evidence="1">Required for correct functioning of the GINS complex, a complex that plays an essential role in the initiation of DNA replication, and progression of DNA replication forks. GINS complex seems to bind preferentially to single-stranded DNA.</text>
</comment>
<dbReference type="EMBL" id="CP003529">
    <property type="protein sequence ID" value="AFN83899.1"/>
    <property type="molecule type" value="Genomic_DNA"/>
</dbReference>
<dbReference type="RefSeq" id="XP_009265396.1">
    <property type="nucleotide sequence ID" value="XM_009267121.1"/>
</dbReference>
<dbReference type="OrthoDB" id="10252587at2759"/>
<dbReference type="SUPFAM" id="SSF158573">
    <property type="entry name" value="GINS helical bundle-like"/>
    <property type="match status" value="1"/>
</dbReference>